<dbReference type="Pfam" id="PF17863">
    <property type="entry name" value="AAA_lid_2"/>
    <property type="match status" value="1"/>
</dbReference>
<evidence type="ECO:0000256" key="2">
    <source>
        <dbReference type="ARBA" id="ARBA00022840"/>
    </source>
</evidence>
<comment type="caution">
    <text evidence="5">The sequence shown here is derived from an EMBL/GenBank/DDBJ whole genome shotgun (WGS) entry which is preliminary data.</text>
</comment>
<dbReference type="InterPro" id="IPR050764">
    <property type="entry name" value="CbbQ/NirQ/NorQ/GpvN"/>
</dbReference>
<dbReference type="PIRSF" id="PIRSF002849">
    <property type="entry name" value="AAA_ATPase_chaperone_MoxR_prd"/>
    <property type="match status" value="1"/>
</dbReference>
<dbReference type="SUPFAM" id="SSF52540">
    <property type="entry name" value="P-loop containing nucleoside triphosphate hydrolases"/>
    <property type="match status" value="1"/>
</dbReference>
<dbReference type="Pfam" id="PF07726">
    <property type="entry name" value="AAA_3"/>
    <property type="match status" value="1"/>
</dbReference>
<dbReference type="EMBL" id="VBAJ01000195">
    <property type="protein sequence ID" value="TMJ07124.1"/>
    <property type="molecule type" value="Genomic_DNA"/>
</dbReference>
<dbReference type="FunFam" id="3.40.50.300:FF:000640">
    <property type="entry name" value="MoxR family ATPase"/>
    <property type="match status" value="1"/>
</dbReference>
<reference evidence="5 6" key="1">
    <citation type="journal article" date="2019" name="Nat. Microbiol.">
        <title>Mediterranean grassland soil C-N compound turnover is dependent on rainfall and depth, and is mediated by genomically divergent microorganisms.</title>
        <authorList>
            <person name="Diamond S."/>
            <person name="Andeer P.F."/>
            <person name="Li Z."/>
            <person name="Crits-Christoph A."/>
            <person name="Burstein D."/>
            <person name="Anantharaman K."/>
            <person name="Lane K.R."/>
            <person name="Thomas B.C."/>
            <person name="Pan C."/>
            <person name="Northen T.R."/>
            <person name="Banfield J.F."/>
        </authorList>
    </citation>
    <scope>NUCLEOTIDE SEQUENCE [LARGE SCALE GENOMIC DNA]</scope>
    <source>
        <strain evidence="5">NP_2</strain>
    </source>
</reference>
<keyword evidence="1" id="KW-0547">Nucleotide-binding</keyword>
<dbReference type="Gene3D" id="1.10.8.80">
    <property type="entry name" value="Magnesium chelatase subunit I, C-Terminal domain"/>
    <property type="match status" value="1"/>
</dbReference>
<feature type="domain" description="AAA+ ATPase" evidence="4">
    <location>
        <begin position="37"/>
        <end position="181"/>
    </location>
</feature>
<evidence type="ECO:0000256" key="3">
    <source>
        <dbReference type="ARBA" id="ARBA00061607"/>
    </source>
</evidence>
<dbReference type="InterPro" id="IPR011703">
    <property type="entry name" value="ATPase_AAA-3"/>
</dbReference>
<dbReference type="PANTHER" id="PTHR42759">
    <property type="entry name" value="MOXR FAMILY PROTEIN"/>
    <property type="match status" value="1"/>
</dbReference>
<dbReference type="SMART" id="SM00382">
    <property type="entry name" value="AAA"/>
    <property type="match status" value="1"/>
</dbReference>
<name>A0A537LGI2_9BACT</name>
<gene>
    <name evidence="5" type="ORF">E6G99_07730</name>
</gene>
<keyword evidence="2" id="KW-0067">ATP-binding</keyword>
<sequence>MTPEEFGRTFDRIRQQVRRVIVGHQELIDHVLIALLAGGHVLLEGVPGLGKTLLVKTLAQSLDLGFSRIQFTPDLMPADIIGTNMVMQDAGGRRYFEFQRGPVFTQVLLADEINRATPKTQSALLEAMQEHAVTAAGTSYTLTEPFFVLATQNPIEMEGTYPLPEAQLDRFLFKLRVEFPSAQDLVEIIDRTTAAAVPQADVAATSGQILEMFRLAREVEVASHVKTYVARLIQATHPDTAAAASMAKRYVRYGSSPRGVQALILAAKVRALIAGRANVAFSDLKVLALPALRHRLILNFEGEAEGIDPDAIIQNALEETTELEGAKT</sequence>
<evidence type="ECO:0000256" key="1">
    <source>
        <dbReference type="ARBA" id="ARBA00022741"/>
    </source>
</evidence>
<comment type="similarity">
    <text evidence="3">Belongs to the MoxR family.</text>
</comment>
<dbReference type="InterPro" id="IPR041628">
    <property type="entry name" value="ChlI/MoxR_AAA_lid"/>
</dbReference>
<dbReference type="InterPro" id="IPR027417">
    <property type="entry name" value="P-loop_NTPase"/>
</dbReference>
<accession>A0A537LGI2</accession>
<evidence type="ECO:0000259" key="4">
    <source>
        <dbReference type="SMART" id="SM00382"/>
    </source>
</evidence>
<dbReference type="PANTHER" id="PTHR42759:SF1">
    <property type="entry name" value="MAGNESIUM-CHELATASE SUBUNIT CHLD"/>
    <property type="match status" value="1"/>
</dbReference>
<dbReference type="GO" id="GO:0005524">
    <property type="term" value="F:ATP binding"/>
    <property type="evidence" value="ECO:0007669"/>
    <property type="project" value="UniProtKB-KW"/>
</dbReference>
<evidence type="ECO:0000313" key="6">
    <source>
        <dbReference type="Proteomes" id="UP000318661"/>
    </source>
</evidence>
<evidence type="ECO:0000313" key="5">
    <source>
        <dbReference type="EMBL" id="TMJ07124.1"/>
    </source>
</evidence>
<dbReference type="CDD" id="cd00009">
    <property type="entry name" value="AAA"/>
    <property type="match status" value="1"/>
</dbReference>
<dbReference type="InterPro" id="IPR003593">
    <property type="entry name" value="AAA+_ATPase"/>
</dbReference>
<organism evidence="5 6">
    <name type="scientific">Candidatus Segetimicrobium genomatis</name>
    <dbReference type="NCBI Taxonomy" id="2569760"/>
    <lineage>
        <taxon>Bacteria</taxon>
        <taxon>Bacillati</taxon>
        <taxon>Candidatus Sysuimicrobiota</taxon>
        <taxon>Candidatus Sysuimicrobiia</taxon>
        <taxon>Candidatus Sysuimicrobiales</taxon>
        <taxon>Candidatus Segetimicrobiaceae</taxon>
        <taxon>Candidatus Segetimicrobium</taxon>
    </lineage>
</organism>
<dbReference type="AlphaFoldDB" id="A0A537LGI2"/>
<proteinExistence type="inferred from homology"/>
<dbReference type="Gene3D" id="3.40.50.300">
    <property type="entry name" value="P-loop containing nucleotide triphosphate hydrolases"/>
    <property type="match status" value="1"/>
</dbReference>
<dbReference type="GO" id="GO:0016887">
    <property type="term" value="F:ATP hydrolysis activity"/>
    <property type="evidence" value="ECO:0007669"/>
    <property type="project" value="InterPro"/>
</dbReference>
<protein>
    <submittedName>
        <fullName evidence="5">MoxR family ATPase</fullName>
    </submittedName>
</protein>
<dbReference type="Proteomes" id="UP000318661">
    <property type="component" value="Unassembled WGS sequence"/>
</dbReference>